<protein>
    <submittedName>
        <fullName evidence="2">Uncharacterized protein</fullName>
    </submittedName>
</protein>
<keyword evidence="3" id="KW-1185">Reference proteome</keyword>
<evidence type="ECO:0000256" key="1">
    <source>
        <dbReference type="SAM" id="MobiDB-lite"/>
    </source>
</evidence>
<dbReference type="EMBL" id="BMAO01000091">
    <property type="protein sequence ID" value="GFQ64380.1"/>
    <property type="molecule type" value="Genomic_DNA"/>
</dbReference>
<name>A0A8X6HSG9_TRICU</name>
<feature type="compositionally biased region" description="Polar residues" evidence="1">
    <location>
        <begin position="18"/>
        <end position="40"/>
    </location>
</feature>
<gene>
    <name evidence="2" type="ORF">TNCT_293841</name>
</gene>
<evidence type="ECO:0000313" key="2">
    <source>
        <dbReference type="EMBL" id="GFQ64380.1"/>
    </source>
</evidence>
<proteinExistence type="predicted"/>
<evidence type="ECO:0000313" key="3">
    <source>
        <dbReference type="Proteomes" id="UP000887116"/>
    </source>
</evidence>
<dbReference type="Proteomes" id="UP000887116">
    <property type="component" value="Unassembled WGS sequence"/>
</dbReference>
<reference evidence="2" key="1">
    <citation type="submission" date="2020-07" db="EMBL/GenBank/DDBJ databases">
        <title>Multicomponent nature underlies the extraordinary mechanical properties of spider dragline silk.</title>
        <authorList>
            <person name="Kono N."/>
            <person name="Nakamura H."/>
            <person name="Mori M."/>
            <person name="Yoshida Y."/>
            <person name="Ohtoshi R."/>
            <person name="Malay A.D."/>
            <person name="Moran D.A.P."/>
            <person name="Tomita M."/>
            <person name="Numata K."/>
            <person name="Arakawa K."/>
        </authorList>
    </citation>
    <scope>NUCLEOTIDE SEQUENCE</scope>
</reference>
<sequence length="186" mass="21366">MKNFLAFRNLHLATTIRRNSQAAKFKENSTPPTSMPLTTRSSEKSRPSVPSESHTAPTAKFFFFKKRHLKVFDFRSHRILFRKTSANYTNLRRSAKPYIPRPNPDSPSLVKEKESKTGVEGNPLILLSDVLAMIPICYHRLLQHLLTDLTANIHQATGCSDHQLMLPRFGRFRLTPCRTFSDLTNR</sequence>
<accession>A0A8X6HSG9</accession>
<comment type="caution">
    <text evidence="2">The sequence shown here is derived from an EMBL/GenBank/DDBJ whole genome shotgun (WGS) entry which is preliminary data.</text>
</comment>
<feature type="region of interest" description="Disordered" evidence="1">
    <location>
        <begin position="18"/>
        <end position="54"/>
    </location>
</feature>
<dbReference type="AlphaFoldDB" id="A0A8X6HSG9"/>
<feature type="region of interest" description="Disordered" evidence="1">
    <location>
        <begin position="95"/>
        <end position="115"/>
    </location>
</feature>
<organism evidence="2 3">
    <name type="scientific">Trichonephila clavata</name>
    <name type="common">Joro spider</name>
    <name type="synonym">Nephila clavata</name>
    <dbReference type="NCBI Taxonomy" id="2740835"/>
    <lineage>
        <taxon>Eukaryota</taxon>
        <taxon>Metazoa</taxon>
        <taxon>Ecdysozoa</taxon>
        <taxon>Arthropoda</taxon>
        <taxon>Chelicerata</taxon>
        <taxon>Arachnida</taxon>
        <taxon>Araneae</taxon>
        <taxon>Araneomorphae</taxon>
        <taxon>Entelegynae</taxon>
        <taxon>Araneoidea</taxon>
        <taxon>Nephilidae</taxon>
        <taxon>Trichonephila</taxon>
    </lineage>
</organism>